<organism evidence="9 10">
    <name type="scientific">Reinekea blandensis MED297</name>
    <dbReference type="NCBI Taxonomy" id="314283"/>
    <lineage>
        <taxon>Bacteria</taxon>
        <taxon>Pseudomonadati</taxon>
        <taxon>Pseudomonadota</taxon>
        <taxon>Gammaproteobacteria</taxon>
        <taxon>Oceanospirillales</taxon>
        <taxon>Saccharospirillaceae</taxon>
        <taxon>Reinekea</taxon>
    </lineage>
</organism>
<evidence type="ECO:0000256" key="7">
    <source>
        <dbReference type="ARBA" id="ARBA00023136"/>
    </source>
</evidence>
<dbReference type="GO" id="GO:0005886">
    <property type="term" value="C:plasma membrane"/>
    <property type="evidence" value="ECO:0007669"/>
    <property type="project" value="UniProtKB-SubCell"/>
</dbReference>
<evidence type="ECO:0000256" key="6">
    <source>
        <dbReference type="ARBA" id="ARBA00022989"/>
    </source>
</evidence>
<keyword evidence="5 8" id="KW-0812">Transmembrane</keyword>
<feature type="transmembrane region" description="Helical" evidence="8">
    <location>
        <begin position="77"/>
        <end position="93"/>
    </location>
</feature>
<evidence type="ECO:0000256" key="8">
    <source>
        <dbReference type="SAM" id="Phobius"/>
    </source>
</evidence>
<evidence type="ECO:0000256" key="1">
    <source>
        <dbReference type="ARBA" id="ARBA00004651"/>
    </source>
</evidence>
<keyword evidence="10" id="KW-1185">Reference proteome</keyword>
<evidence type="ECO:0000313" key="10">
    <source>
        <dbReference type="Proteomes" id="UP000005953"/>
    </source>
</evidence>
<evidence type="ECO:0000256" key="5">
    <source>
        <dbReference type="ARBA" id="ARBA00022692"/>
    </source>
</evidence>
<dbReference type="GO" id="GO:0022857">
    <property type="term" value="F:transmembrane transporter activity"/>
    <property type="evidence" value="ECO:0007669"/>
    <property type="project" value="InterPro"/>
</dbReference>
<protein>
    <submittedName>
        <fullName evidence="9">Iron compound ABC transporter, permease protein</fullName>
    </submittedName>
</protein>
<sequence length="312" mass="33946">MKAFLLTLGLVAALAVISLFVGVADLSASEENYSLLFLTRIPRTLAVLLAGSSLAIAGVIMQMLARNKFVEPTTTGTVEWATLGILLLLIFAPESSVMVKLIVACLFAVVGAVSFLFLLSRIRIQSEVIVPLVGIMYSGIMSSTITFIAFQYDLIQSIWTWIQGDFSMIMRGRYELLWLSGVLCIAAYITANQFTLVGLGESVAKNLGVNYRWIVIWGVCMVAVISGITVVNAGVIPFLGLVVPNLVSVFMGDNLRKSLPWIALIGAGLVLACDLLARTLRYPYEVPIGIIMGVFGSVIFLSILLHRNRQYD</sequence>
<keyword evidence="4" id="KW-1003">Cell membrane</keyword>
<dbReference type="InterPro" id="IPR000522">
    <property type="entry name" value="ABC_transptr_permease_BtuC"/>
</dbReference>
<proteinExistence type="inferred from homology"/>
<dbReference type="RefSeq" id="WP_008047593.1">
    <property type="nucleotide sequence ID" value="NZ_CH724154.1"/>
</dbReference>
<comment type="similarity">
    <text evidence="2">Belongs to the binding-protein-dependent transport system permease family. FecCD subfamily.</text>
</comment>
<accession>A4BFY1</accession>
<dbReference type="PANTHER" id="PTHR30472:SF27">
    <property type="entry name" value="PETROBACTIN IMPORT SYSTEM PERMEASE PROTEIN YCLN"/>
    <property type="match status" value="1"/>
</dbReference>
<dbReference type="InterPro" id="IPR037294">
    <property type="entry name" value="ABC_BtuC-like"/>
</dbReference>
<feature type="transmembrane region" description="Helical" evidence="8">
    <location>
        <begin position="176"/>
        <end position="199"/>
    </location>
</feature>
<dbReference type="AlphaFoldDB" id="A4BFY1"/>
<dbReference type="HOGENOM" id="CLU_013016_3_0_6"/>
<evidence type="ECO:0000256" key="2">
    <source>
        <dbReference type="ARBA" id="ARBA00007935"/>
    </source>
</evidence>
<dbReference type="GO" id="GO:0033214">
    <property type="term" value="P:siderophore-iron import into cell"/>
    <property type="evidence" value="ECO:0007669"/>
    <property type="project" value="TreeGrafter"/>
</dbReference>
<gene>
    <name evidence="9" type="ORF">MED297_03882</name>
</gene>
<feature type="transmembrane region" description="Helical" evidence="8">
    <location>
        <begin position="99"/>
        <end position="119"/>
    </location>
</feature>
<feature type="transmembrane region" description="Helical" evidence="8">
    <location>
        <begin position="211"/>
        <end position="239"/>
    </location>
</feature>
<feature type="transmembrane region" description="Helical" evidence="8">
    <location>
        <begin position="45"/>
        <end position="65"/>
    </location>
</feature>
<comment type="subcellular location">
    <subcellularLocation>
        <location evidence="1">Cell membrane</location>
        <topology evidence="1">Multi-pass membrane protein</topology>
    </subcellularLocation>
</comment>
<dbReference type="SUPFAM" id="SSF81345">
    <property type="entry name" value="ABC transporter involved in vitamin B12 uptake, BtuC"/>
    <property type="match status" value="1"/>
</dbReference>
<feature type="transmembrane region" description="Helical" evidence="8">
    <location>
        <begin position="259"/>
        <end position="277"/>
    </location>
</feature>
<evidence type="ECO:0000256" key="4">
    <source>
        <dbReference type="ARBA" id="ARBA00022475"/>
    </source>
</evidence>
<keyword evidence="3" id="KW-0813">Transport</keyword>
<dbReference type="Proteomes" id="UP000005953">
    <property type="component" value="Unassembled WGS sequence"/>
</dbReference>
<comment type="caution">
    <text evidence="9">The sequence shown here is derived from an EMBL/GenBank/DDBJ whole genome shotgun (WGS) entry which is preliminary data.</text>
</comment>
<dbReference type="OrthoDB" id="9811975at2"/>
<keyword evidence="7 8" id="KW-0472">Membrane</keyword>
<dbReference type="STRING" id="314283.MED297_03882"/>
<dbReference type="Pfam" id="PF01032">
    <property type="entry name" value="FecCD"/>
    <property type="match status" value="1"/>
</dbReference>
<dbReference type="Gene3D" id="1.10.3470.10">
    <property type="entry name" value="ABC transporter involved in vitamin B12 uptake, BtuC"/>
    <property type="match status" value="1"/>
</dbReference>
<reference evidence="9 10" key="1">
    <citation type="submission" date="2006-02" db="EMBL/GenBank/DDBJ databases">
        <authorList>
            <person name="Pinhassi J."/>
            <person name="Pedros-Alio C."/>
            <person name="Ferriera S."/>
            <person name="Johnson J."/>
            <person name="Kravitz S."/>
            <person name="Halpern A."/>
            <person name="Remington K."/>
            <person name="Beeson K."/>
            <person name="Tran B."/>
            <person name="Rogers Y.-H."/>
            <person name="Friedman R."/>
            <person name="Venter J.C."/>
        </authorList>
    </citation>
    <scope>NUCLEOTIDE SEQUENCE [LARGE SCALE GENOMIC DNA]</scope>
    <source>
        <strain evidence="9 10">MED297</strain>
    </source>
</reference>
<dbReference type="CDD" id="cd06550">
    <property type="entry name" value="TM_ABC_iron-siderophores_like"/>
    <property type="match status" value="1"/>
</dbReference>
<name>A4BFY1_9GAMM</name>
<dbReference type="EMBL" id="AAOE01000014">
    <property type="protein sequence ID" value="EAR08999.1"/>
    <property type="molecule type" value="Genomic_DNA"/>
</dbReference>
<dbReference type="PANTHER" id="PTHR30472">
    <property type="entry name" value="FERRIC ENTEROBACTIN TRANSPORT SYSTEM PERMEASE PROTEIN"/>
    <property type="match status" value="1"/>
</dbReference>
<feature type="transmembrane region" description="Helical" evidence="8">
    <location>
        <begin position="284"/>
        <end position="305"/>
    </location>
</feature>
<evidence type="ECO:0000256" key="3">
    <source>
        <dbReference type="ARBA" id="ARBA00022448"/>
    </source>
</evidence>
<feature type="transmembrane region" description="Helical" evidence="8">
    <location>
        <begin position="128"/>
        <end position="150"/>
    </location>
</feature>
<keyword evidence="6 8" id="KW-1133">Transmembrane helix</keyword>
<evidence type="ECO:0000313" key="9">
    <source>
        <dbReference type="EMBL" id="EAR08999.1"/>
    </source>
</evidence>